<sequence length="650" mass="73198">MKVFGIDIIKGSVRSRTRRPVYALARVEDGDVQGVEEVTGFRLQRLLAAEQPDILAVDSLQEIAADQRELYAFLQSLPPTTKLVQVTGGERTESLGKVAARYNISFNKFDPYAEARTTARVAALGAGVEVIAFENTTDITVSRHRSPGRGGWSQNRYARKIHGGVLQKAREIEGRLRGAGLDYEKKETKAFGGYSRVAFRVKAPREMVPVHSSRGADVQVRVTGRQLDRIRFEPLAGRPRYLIVGLDPGTTTGIAAVDLDGNLVLLSSSRQMTMSDIVEELYRAGKPLIVASDVREMPYSVEKIRRAFNAIPYTPKQSLSVEAKYDLTAPFSYTNDHERDSLSAALDAYRSLQNKFRNIAKRVGPGYDLDEVRARVLRGQPLDTVLADLKGVPAAKKEEAPAAEAEPERTVEDERVMALDGMVKRLRSYVQELQEELRERDRDLERLRQDVRRARSATERKIRRDAELAAKDATIESLREQLRGERRRSRRLKKRLERMQKVAKLEVSEDYTPLKVLDSLTREAVRALQEEIGIVEGDVLYVPRTHGWGRGVVKDLAGTGVRALVVGGEPPDPHLIRIAREADLPLLREEAVRPDIRGRTGAALTGALEGAIAEWEEEQKEFRREQEAERVEYLFKEYRSEREKEVRRGG</sequence>
<gene>
    <name evidence="2" type="ORF">L21_1465</name>
</gene>
<evidence type="ECO:0000313" key="3">
    <source>
        <dbReference type="Proteomes" id="UP000184671"/>
    </source>
</evidence>
<keyword evidence="1" id="KW-0175">Coiled coil</keyword>
<reference evidence="2 3" key="1">
    <citation type="submission" date="2016-08" db="EMBL/GenBank/DDBJ databases">
        <authorList>
            <person name="Seilhamer J.J."/>
        </authorList>
    </citation>
    <scope>NUCLEOTIDE SEQUENCE [LARGE SCALE GENOMIC DNA]</scope>
    <source>
        <strain evidence="2">L21-II-0</strain>
    </source>
</reference>
<dbReference type="STRING" id="118126.L21_1465"/>
<name>A0A1M4ML81_9EURY</name>
<protein>
    <recommendedName>
        <fullName evidence="4">DUF460 domain-containing protein</fullName>
    </recommendedName>
</protein>
<feature type="coiled-coil region" evidence="1">
    <location>
        <begin position="419"/>
        <end position="502"/>
    </location>
</feature>
<dbReference type="AlphaFoldDB" id="A0A1M4ML81"/>
<evidence type="ECO:0000313" key="2">
    <source>
        <dbReference type="EMBL" id="SCL75558.1"/>
    </source>
</evidence>
<dbReference type="PANTHER" id="PTHR40707">
    <property type="entry name" value="POSSIBLE NUCLEASE OF RNASE H FOLD, RUVC/YQGF FAMILY"/>
    <property type="match status" value="1"/>
</dbReference>
<evidence type="ECO:0000256" key="1">
    <source>
        <dbReference type="SAM" id="Coils"/>
    </source>
</evidence>
<dbReference type="EMBL" id="FMID01000035">
    <property type="protein sequence ID" value="SCL75558.1"/>
    <property type="molecule type" value="Genomic_DNA"/>
</dbReference>
<dbReference type="OrthoDB" id="15228at2157"/>
<dbReference type="InterPro" id="IPR007408">
    <property type="entry name" value="DUF460"/>
</dbReference>
<dbReference type="Proteomes" id="UP000184671">
    <property type="component" value="Unassembled WGS sequence"/>
</dbReference>
<dbReference type="Pfam" id="PF04312">
    <property type="entry name" value="DUF460"/>
    <property type="match status" value="1"/>
</dbReference>
<accession>A0A1M4ML81</accession>
<dbReference type="RefSeq" id="WP_074369812.1">
    <property type="nucleotide sequence ID" value="NZ_FMID01000035.1"/>
</dbReference>
<proteinExistence type="predicted"/>
<evidence type="ECO:0008006" key="4">
    <source>
        <dbReference type="Google" id="ProtNLM"/>
    </source>
</evidence>
<dbReference type="PANTHER" id="PTHR40707:SF1">
    <property type="entry name" value="DUF460 DOMAIN-CONTAINING PROTEIN"/>
    <property type="match status" value="1"/>
</dbReference>
<organism evidence="2 3">
    <name type="scientific">Methanoculleus chikugoensis</name>
    <dbReference type="NCBI Taxonomy" id="118126"/>
    <lineage>
        <taxon>Archaea</taxon>
        <taxon>Methanobacteriati</taxon>
        <taxon>Methanobacteriota</taxon>
        <taxon>Stenosarchaea group</taxon>
        <taxon>Methanomicrobia</taxon>
        <taxon>Methanomicrobiales</taxon>
        <taxon>Methanomicrobiaceae</taxon>
        <taxon>Methanoculleus</taxon>
    </lineage>
</organism>